<dbReference type="AlphaFoldDB" id="A0A834FEX6"/>
<accession>A0A834FEX6</accession>
<keyword evidence="1" id="KW-1133">Transmembrane helix</keyword>
<feature type="transmembrane region" description="Helical" evidence="1">
    <location>
        <begin position="26"/>
        <end position="47"/>
    </location>
</feature>
<dbReference type="Proteomes" id="UP000646548">
    <property type="component" value="Unassembled WGS sequence"/>
</dbReference>
<evidence type="ECO:0000313" key="2">
    <source>
        <dbReference type="EMBL" id="KAF6732231.1"/>
    </source>
</evidence>
<reference evidence="2" key="1">
    <citation type="journal article" name="BMC Genomics">
        <title>Long-read sequencing and de novo genome assembly of marine medaka (Oryzias melastigma).</title>
        <authorList>
            <person name="Liang P."/>
            <person name="Saqib H.S.A."/>
            <person name="Ni X."/>
            <person name="Shen Y."/>
        </authorList>
    </citation>
    <scope>NUCLEOTIDE SEQUENCE</scope>
    <source>
        <strain evidence="2">Bigg-433</strain>
    </source>
</reference>
<protein>
    <submittedName>
        <fullName evidence="2">Synaptotagmin-14</fullName>
    </submittedName>
</protein>
<name>A0A834FEX6_ORYME</name>
<gene>
    <name evidence="2" type="ORF">FQA47_004239</name>
</gene>
<keyword evidence="1" id="KW-0472">Membrane</keyword>
<dbReference type="EMBL" id="WKFB01000196">
    <property type="protein sequence ID" value="KAF6732231.1"/>
    <property type="molecule type" value="Genomic_DNA"/>
</dbReference>
<proteinExistence type="predicted"/>
<comment type="caution">
    <text evidence="2">The sequence shown here is derived from an EMBL/GenBank/DDBJ whole genome shotgun (WGS) entry which is preliminary data.</text>
</comment>
<organism evidence="2 3">
    <name type="scientific">Oryzias melastigma</name>
    <name type="common">Marine medaka</name>
    <dbReference type="NCBI Taxonomy" id="30732"/>
    <lineage>
        <taxon>Eukaryota</taxon>
        <taxon>Metazoa</taxon>
        <taxon>Chordata</taxon>
        <taxon>Craniata</taxon>
        <taxon>Vertebrata</taxon>
        <taxon>Euteleostomi</taxon>
        <taxon>Actinopterygii</taxon>
        <taxon>Neopterygii</taxon>
        <taxon>Teleostei</taxon>
        <taxon>Neoteleostei</taxon>
        <taxon>Acanthomorphata</taxon>
        <taxon>Ovalentaria</taxon>
        <taxon>Atherinomorphae</taxon>
        <taxon>Beloniformes</taxon>
        <taxon>Adrianichthyidae</taxon>
        <taxon>Oryziinae</taxon>
        <taxon>Oryzias</taxon>
    </lineage>
</organism>
<evidence type="ECO:0000313" key="3">
    <source>
        <dbReference type="Proteomes" id="UP000646548"/>
    </source>
</evidence>
<evidence type="ECO:0000256" key="1">
    <source>
        <dbReference type="SAM" id="Phobius"/>
    </source>
</evidence>
<keyword evidence="1" id="KW-0812">Transmembrane</keyword>
<sequence>MSVIMAGGRNCGVNELFCARRVSPELLGVLSSVAAFMALMALFFLYLSNKLSVESSDNFVRLSGCRSDQRAHGVTLAPRSANNRMSVF</sequence>